<dbReference type="GO" id="GO:0008757">
    <property type="term" value="F:S-adenosylmethionine-dependent methyltransferase activity"/>
    <property type="evidence" value="ECO:0007669"/>
    <property type="project" value="InterPro"/>
</dbReference>
<dbReference type="InterPro" id="IPR029063">
    <property type="entry name" value="SAM-dependent_MTases_sf"/>
</dbReference>
<dbReference type="EMBL" id="BARU01028620">
    <property type="protein sequence ID" value="GAH72735.1"/>
    <property type="molecule type" value="Genomic_DNA"/>
</dbReference>
<dbReference type="PANTHER" id="PTHR43591">
    <property type="entry name" value="METHYLTRANSFERASE"/>
    <property type="match status" value="1"/>
</dbReference>
<protein>
    <recommendedName>
        <fullName evidence="1">Methyltransferase type 11 domain-containing protein</fullName>
    </recommendedName>
</protein>
<feature type="domain" description="Methyltransferase type 11" evidence="1">
    <location>
        <begin position="6"/>
        <end position="66"/>
    </location>
</feature>
<name>X1ITY3_9ZZZZ</name>
<dbReference type="SUPFAM" id="SSF53335">
    <property type="entry name" value="S-adenosyl-L-methionine-dependent methyltransferases"/>
    <property type="match status" value="1"/>
</dbReference>
<reference evidence="2" key="1">
    <citation type="journal article" date="2014" name="Front. Microbiol.">
        <title>High frequency of phylogenetically diverse reductive dehalogenase-homologous genes in deep subseafloor sedimentary metagenomes.</title>
        <authorList>
            <person name="Kawai M."/>
            <person name="Futagami T."/>
            <person name="Toyoda A."/>
            <person name="Takaki Y."/>
            <person name="Nishi S."/>
            <person name="Hori S."/>
            <person name="Arai W."/>
            <person name="Tsubouchi T."/>
            <person name="Morono Y."/>
            <person name="Uchiyama I."/>
            <person name="Ito T."/>
            <person name="Fujiyama A."/>
            <person name="Inagaki F."/>
            <person name="Takami H."/>
        </authorList>
    </citation>
    <scope>NUCLEOTIDE SEQUENCE</scope>
    <source>
        <strain evidence="2">Expedition CK06-06</strain>
    </source>
</reference>
<feature type="non-terminal residue" evidence="2">
    <location>
        <position position="1"/>
    </location>
</feature>
<sequence>ISAAIRLAEREGVEITMHKGVAERIPLASDEFDVVIAASVIEHVLDVKAVFGEVYRVLKPGGVFWFETSSSVCPRQNEIKGFPFFGWYPDRLKRRIMEWAKTRRPHLVGHTKTPAINWFTPRKARRMLREVGFTKIYDRWDIRLPSEGGRGCPEGSRIRRIALRVIQLNAVTKFLANVLVPNCAYAAIK</sequence>
<dbReference type="AlphaFoldDB" id="X1ITY3"/>
<evidence type="ECO:0000259" key="1">
    <source>
        <dbReference type="Pfam" id="PF08241"/>
    </source>
</evidence>
<comment type="caution">
    <text evidence="2">The sequence shown here is derived from an EMBL/GenBank/DDBJ whole genome shotgun (WGS) entry which is preliminary data.</text>
</comment>
<dbReference type="InterPro" id="IPR013216">
    <property type="entry name" value="Methyltransf_11"/>
</dbReference>
<organism evidence="2">
    <name type="scientific">marine sediment metagenome</name>
    <dbReference type="NCBI Taxonomy" id="412755"/>
    <lineage>
        <taxon>unclassified sequences</taxon>
        <taxon>metagenomes</taxon>
        <taxon>ecological metagenomes</taxon>
    </lineage>
</organism>
<dbReference type="CDD" id="cd02440">
    <property type="entry name" value="AdoMet_MTases"/>
    <property type="match status" value="1"/>
</dbReference>
<accession>X1ITY3</accession>
<gene>
    <name evidence="2" type="ORF">S03H2_45659</name>
</gene>
<dbReference type="PANTHER" id="PTHR43591:SF110">
    <property type="entry name" value="RHODANESE DOMAIN-CONTAINING PROTEIN"/>
    <property type="match status" value="1"/>
</dbReference>
<evidence type="ECO:0000313" key="2">
    <source>
        <dbReference type="EMBL" id="GAH72735.1"/>
    </source>
</evidence>
<dbReference type="Pfam" id="PF08241">
    <property type="entry name" value="Methyltransf_11"/>
    <property type="match status" value="1"/>
</dbReference>
<proteinExistence type="predicted"/>
<dbReference type="Gene3D" id="3.40.50.150">
    <property type="entry name" value="Vaccinia Virus protein VP39"/>
    <property type="match status" value="1"/>
</dbReference>